<evidence type="ECO:0000259" key="2">
    <source>
        <dbReference type="Pfam" id="PF01370"/>
    </source>
</evidence>
<comment type="caution">
    <text evidence="4">The sequence shown here is derived from an EMBL/GenBank/DDBJ whole genome shotgun (WGS) entry which is preliminary data.</text>
</comment>
<dbReference type="FunFam" id="3.40.50.720:FF:000077">
    <property type="entry name" value="L-threonine 3-dehydrogenase, mitochondrial"/>
    <property type="match status" value="1"/>
</dbReference>
<accession>A0A842G2U0</accession>
<dbReference type="EMBL" id="JAARZT010000021">
    <property type="protein sequence ID" value="MBC2293814.1"/>
    <property type="molecule type" value="Genomic_DNA"/>
</dbReference>
<protein>
    <submittedName>
        <fullName evidence="4">L-threonine 3-dehydrogenase</fullName>
    </submittedName>
</protein>
<proteinExistence type="inferred from homology"/>
<feature type="domain" description="NAD-dependent epimerase/dehydratase" evidence="2">
    <location>
        <begin position="4"/>
        <end position="241"/>
    </location>
</feature>
<dbReference type="EMBL" id="JAARZS010000036">
    <property type="protein sequence ID" value="MBC2285204.1"/>
    <property type="molecule type" value="Genomic_DNA"/>
</dbReference>
<dbReference type="SUPFAM" id="SSF51735">
    <property type="entry name" value="NAD(P)-binding Rossmann-fold domains"/>
    <property type="match status" value="1"/>
</dbReference>
<dbReference type="InterPro" id="IPR001509">
    <property type="entry name" value="Epimerase_deHydtase"/>
</dbReference>
<dbReference type="Gene3D" id="3.40.50.720">
    <property type="entry name" value="NAD(P)-binding Rossmann-like Domain"/>
    <property type="match status" value="1"/>
</dbReference>
<dbReference type="Proteomes" id="UP000543005">
    <property type="component" value="Unassembled WGS sequence"/>
</dbReference>
<sequence length="323" mass="36373">MKRVLITGCLGQIGSELTLRLREENGRDSVIATDIRHIAGNEVIESGPFEILDVTNKARMMVLARKYEVDTIIHLAALLSAVAEEKPQLAWDLNMGGLVNALEVARELDLKFFTPSSIGSFGPGTPAVNTPQDTLQRPTTMYGVTKVSGELLCDYYYQKFGVDTRGVRFPGLISYKTEPGGGTTDYAVDIYYEAIKYKSYTSFIAPGTYMDMMYMPDAINAIIKLMKAEPSQLVHRNAFNITAMSFEPEQIAASIRKFIPDFEMKYNVDPVRQQIADSWPDSLDTTCARNEWDFNPQYDLDKMTKDMLEKLTNKLKNDTVVRH</sequence>
<reference evidence="5 6" key="1">
    <citation type="submission" date="2020-03" db="EMBL/GenBank/DDBJ databases">
        <title>Soil Listeria distribution.</title>
        <authorList>
            <person name="Liao J."/>
            <person name="Wiedmann M."/>
        </authorList>
    </citation>
    <scope>NUCLEOTIDE SEQUENCE [LARGE SCALE GENOMIC DNA]</scope>
    <source>
        <strain evidence="4 5">FSL L7-0051</strain>
        <strain evidence="3 6">FSL L7-0054</strain>
    </source>
</reference>
<evidence type="ECO:0000313" key="5">
    <source>
        <dbReference type="Proteomes" id="UP000543005"/>
    </source>
</evidence>
<dbReference type="GO" id="GO:0006567">
    <property type="term" value="P:L-threonine catabolic process"/>
    <property type="evidence" value="ECO:0007669"/>
    <property type="project" value="TreeGrafter"/>
</dbReference>
<gene>
    <name evidence="3" type="ORF">HCB69_12525</name>
    <name evidence="4" type="ORF">HCC36_11295</name>
</gene>
<dbReference type="AlphaFoldDB" id="A0A842G2U0"/>
<dbReference type="PANTHER" id="PTHR42687">
    <property type="entry name" value="L-THREONINE 3-DEHYDROGENASE"/>
    <property type="match status" value="1"/>
</dbReference>
<dbReference type="RefSeq" id="WP_185629561.1">
    <property type="nucleotide sequence ID" value="NZ_JAARZS010000036.1"/>
</dbReference>
<dbReference type="InterPro" id="IPR036291">
    <property type="entry name" value="NAD(P)-bd_dom_sf"/>
</dbReference>
<organism evidence="4 5">
    <name type="scientific">Listeria booriae</name>
    <dbReference type="NCBI Taxonomy" id="1552123"/>
    <lineage>
        <taxon>Bacteria</taxon>
        <taxon>Bacillati</taxon>
        <taxon>Bacillota</taxon>
        <taxon>Bacilli</taxon>
        <taxon>Bacillales</taxon>
        <taxon>Listeriaceae</taxon>
        <taxon>Listeria</taxon>
    </lineage>
</organism>
<dbReference type="GO" id="GO:0008743">
    <property type="term" value="F:L-threonine 3-dehydrogenase activity"/>
    <property type="evidence" value="ECO:0007669"/>
    <property type="project" value="TreeGrafter"/>
</dbReference>
<dbReference type="CDD" id="cd05272">
    <property type="entry name" value="TDH_SDR_e"/>
    <property type="match status" value="1"/>
</dbReference>
<evidence type="ECO:0000313" key="4">
    <source>
        <dbReference type="EMBL" id="MBC2293814.1"/>
    </source>
</evidence>
<dbReference type="PANTHER" id="PTHR42687:SF1">
    <property type="entry name" value="L-THREONINE 3-DEHYDROGENASE, MITOCHONDRIAL"/>
    <property type="match status" value="1"/>
</dbReference>
<evidence type="ECO:0000256" key="1">
    <source>
        <dbReference type="ARBA" id="ARBA00007637"/>
    </source>
</evidence>
<dbReference type="InterPro" id="IPR051225">
    <property type="entry name" value="NAD(P)_epim/dehydratase"/>
</dbReference>
<dbReference type="Proteomes" id="UP000585696">
    <property type="component" value="Unassembled WGS sequence"/>
</dbReference>
<evidence type="ECO:0000313" key="6">
    <source>
        <dbReference type="Proteomes" id="UP000585696"/>
    </source>
</evidence>
<dbReference type="Pfam" id="PF01370">
    <property type="entry name" value="Epimerase"/>
    <property type="match status" value="1"/>
</dbReference>
<evidence type="ECO:0000313" key="3">
    <source>
        <dbReference type="EMBL" id="MBC2285204.1"/>
    </source>
</evidence>
<name>A0A842G2U0_9LIST</name>
<comment type="similarity">
    <text evidence="1">Belongs to the NAD(P)-dependent epimerase/dehydratase family.</text>
</comment>